<dbReference type="GO" id="GO:0005840">
    <property type="term" value="C:ribosome"/>
    <property type="evidence" value="ECO:0007669"/>
    <property type="project" value="UniProtKB-KW"/>
</dbReference>
<dbReference type="RefSeq" id="WP_122915054.1">
    <property type="nucleotide sequence ID" value="NZ_RHHT01000056.1"/>
</dbReference>
<dbReference type="Proteomes" id="UP000281915">
    <property type="component" value="Unassembled WGS sequence"/>
</dbReference>
<organism evidence="1 2">
    <name type="scientific">Brevibacillus panacihumi</name>
    <dbReference type="NCBI Taxonomy" id="497735"/>
    <lineage>
        <taxon>Bacteria</taxon>
        <taxon>Bacillati</taxon>
        <taxon>Bacillota</taxon>
        <taxon>Bacilli</taxon>
        <taxon>Bacillales</taxon>
        <taxon>Paenibacillaceae</taxon>
        <taxon>Brevibacillus</taxon>
    </lineage>
</organism>
<proteinExistence type="predicted"/>
<reference evidence="1 2" key="1">
    <citation type="submission" date="2018-10" db="EMBL/GenBank/DDBJ databases">
        <title>Phylogenomics of Brevibacillus.</title>
        <authorList>
            <person name="Dunlap C."/>
        </authorList>
    </citation>
    <scope>NUCLEOTIDE SEQUENCE [LARGE SCALE GENOMIC DNA]</scope>
    <source>
        <strain evidence="1 2">JCM 15085</strain>
    </source>
</reference>
<keyword evidence="1" id="KW-0689">Ribosomal protein</keyword>
<protein>
    <submittedName>
        <fullName evidence="1">50S ribosomal protein L7ae</fullName>
    </submittedName>
</protein>
<evidence type="ECO:0000313" key="2">
    <source>
        <dbReference type="Proteomes" id="UP000281915"/>
    </source>
</evidence>
<gene>
    <name evidence="1" type="ORF">EDM58_20960</name>
</gene>
<name>A0A3M8CC14_9BACL</name>
<sequence length="80" mass="9011">MGECRLNHTVDDVQKKLSEQAPFLPGERADQLAALLATDLTQEQLNELFHLLKKYDLATPEERLQRDAKMGELLAYIAGS</sequence>
<dbReference type="AlphaFoldDB" id="A0A3M8CC14"/>
<accession>A0A3M8CC14</accession>
<dbReference type="EMBL" id="RHHT01000056">
    <property type="protein sequence ID" value="RNB73260.1"/>
    <property type="molecule type" value="Genomic_DNA"/>
</dbReference>
<comment type="caution">
    <text evidence="1">The sequence shown here is derived from an EMBL/GenBank/DDBJ whole genome shotgun (WGS) entry which is preliminary data.</text>
</comment>
<evidence type="ECO:0000313" key="1">
    <source>
        <dbReference type="EMBL" id="RNB73260.1"/>
    </source>
</evidence>
<keyword evidence="1" id="KW-0687">Ribonucleoprotein</keyword>